<evidence type="ECO:0000313" key="2">
    <source>
        <dbReference type="Proteomes" id="UP001597459"/>
    </source>
</evidence>
<comment type="caution">
    <text evidence="1">The sequence shown here is derived from an EMBL/GenBank/DDBJ whole genome shotgun (WGS) entry which is preliminary data.</text>
</comment>
<dbReference type="EMBL" id="JBHULX010000004">
    <property type="protein sequence ID" value="MFD2590353.1"/>
    <property type="molecule type" value="Genomic_DNA"/>
</dbReference>
<sequence length="107" mass="12522">MTKSNDYLLCELIKQQTKQHPSLWKEELHLNPKRIEVAQNQIVYIHFFHSNLNEFSVTIDTSLDRVTLTRKNTFCNSSNLIIKSHSPIDFTAAAESDFYVQLIRIIK</sequence>
<reference evidence="2" key="1">
    <citation type="journal article" date="2019" name="Int. J. Syst. Evol. Microbiol.">
        <title>The Global Catalogue of Microorganisms (GCM) 10K type strain sequencing project: providing services to taxonomists for standard genome sequencing and annotation.</title>
        <authorList>
            <consortium name="The Broad Institute Genomics Platform"/>
            <consortium name="The Broad Institute Genome Sequencing Center for Infectious Disease"/>
            <person name="Wu L."/>
            <person name="Ma J."/>
        </authorList>
    </citation>
    <scope>NUCLEOTIDE SEQUENCE [LARGE SCALE GENOMIC DNA]</scope>
    <source>
        <strain evidence="2">KCTC 42423</strain>
    </source>
</reference>
<proteinExistence type="predicted"/>
<accession>A0ABW5N565</accession>
<keyword evidence="2" id="KW-1185">Reference proteome</keyword>
<evidence type="ECO:0000313" key="1">
    <source>
        <dbReference type="EMBL" id="MFD2590353.1"/>
    </source>
</evidence>
<dbReference type="Proteomes" id="UP001597459">
    <property type="component" value="Unassembled WGS sequence"/>
</dbReference>
<dbReference type="RefSeq" id="WP_378257671.1">
    <property type="nucleotide sequence ID" value="NZ_JBHSJV010000001.1"/>
</dbReference>
<organism evidence="1 2">
    <name type="scientific">Aquimarina hainanensis</name>
    <dbReference type="NCBI Taxonomy" id="1578017"/>
    <lineage>
        <taxon>Bacteria</taxon>
        <taxon>Pseudomonadati</taxon>
        <taxon>Bacteroidota</taxon>
        <taxon>Flavobacteriia</taxon>
        <taxon>Flavobacteriales</taxon>
        <taxon>Flavobacteriaceae</taxon>
        <taxon>Aquimarina</taxon>
    </lineage>
</organism>
<gene>
    <name evidence="1" type="ORF">ACFSTE_05880</name>
</gene>
<name>A0ABW5N565_9FLAO</name>
<protein>
    <submittedName>
        <fullName evidence="1">Uncharacterized protein</fullName>
    </submittedName>
</protein>